<dbReference type="PANTHER" id="PTHR43877">
    <property type="entry name" value="AMINOALKYLPHOSPHONATE N-ACETYLTRANSFERASE-RELATED-RELATED"/>
    <property type="match status" value="1"/>
</dbReference>
<evidence type="ECO:0000313" key="5">
    <source>
        <dbReference type="EMBL" id="KNB50517.1"/>
    </source>
</evidence>
<evidence type="ECO:0000256" key="1">
    <source>
        <dbReference type="ARBA" id="ARBA00022679"/>
    </source>
</evidence>
<dbReference type="AlphaFoldDB" id="A0A0K9XCY6"/>
<dbReference type="InterPro" id="IPR000182">
    <property type="entry name" value="GNAT_dom"/>
</dbReference>
<feature type="domain" description="HTH marR-type" evidence="3">
    <location>
        <begin position="1"/>
        <end position="140"/>
    </location>
</feature>
<dbReference type="Pfam" id="PF12802">
    <property type="entry name" value="MarR_2"/>
    <property type="match status" value="1"/>
</dbReference>
<dbReference type="GO" id="GO:0003700">
    <property type="term" value="F:DNA-binding transcription factor activity"/>
    <property type="evidence" value="ECO:0007669"/>
    <property type="project" value="InterPro"/>
</dbReference>
<dbReference type="PANTHER" id="PTHR43877:SF2">
    <property type="entry name" value="AMINOALKYLPHOSPHONATE N-ACETYLTRANSFERASE-RELATED"/>
    <property type="match status" value="1"/>
</dbReference>
<keyword evidence="2" id="KW-0012">Acyltransferase</keyword>
<dbReference type="InterPro" id="IPR016181">
    <property type="entry name" value="Acyl_CoA_acyltransferase"/>
</dbReference>
<dbReference type="STRING" id="1678637.AC230_21410"/>
<dbReference type="PATRIC" id="fig|1678637.3.peg.4594"/>
<feature type="domain" description="N-acetyltransferase" evidence="4">
    <location>
        <begin position="147"/>
        <end position="298"/>
    </location>
</feature>
<dbReference type="SUPFAM" id="SSF46785">
    <property type="entry name" value="Winged helix' DNA-binding domain"/>
    <property type="match status" value="1"/>
</dbReference>
<evidence type="ECO:0000256" key="2">
    <source>
        <dbReference type="ARBA" id="ARBA00023315"/>
    </source>
</evidence>
<dbReference type="Gene3D" id="3.40.630.30">
    <property type="match status" value="1"/>
</dbReference>
<sequence>MNAEREAGQIARVRRFNRTVTERVGVLHDHYLGRDRPVGEARLLWEIGDEGRDVRGLRDRLGLDSGYVSRLLRSLEADGLVTVGTAPGDRRVRTVRLTEAGRAERAALDTRSDALAGSLLRPLNPAQRARLVTAMAEVERLLTAATVVLDTLDPGHPDAVHCLRAYAAELGERLDTGFDPARSLLPDPGELRPPHGLFLVARLHGDPVGCAGLKLPPGAPAEVKRMWVAPDVRGLGLARRLLAELESRAARHGSTLLRLDTNKALTAALGLYRAYGFEEVEAFNDEPYAHHWFEKRVAPPGAGPDVSVPAR</sequence>
<evidence type="ECO:0000313" key="6">
    <source>
        <dbReference type="Proteomes" id="UP000037288"/>
    </source>
</evidence>
<dbReference type="Gene3D" id="1.10.10.10">
    <property type="entry name" value="Winged helix-like DNA-binding domain superfamily/Winged helix DNA-binding domain"/>
    <property type="match status" value="1"/>
</dbReference>
<dbReference type="InterPro" id="IPR050832">
    <property type="entry name" value="Bact_Acetyltransf"/>
</dbReference>
<dbReference type="InterPro" id="IPR036388">
    <property type="entry name" value="WH-like_DNA-bd_sf"/>
</dbReference>
<dbReference type="PROSITE" id="PS51186">
    <property type="entry name" value="GNAT"/>
    <property type="match status" value="1"/>
</dbReference>
<evidence type="ECO:0000259" key="3">
    <source>
        <dbReference type="PROSITE" id="PS50995"/>
    </source>
</evidence>
<comment type="caution">
    <text evidence="5">The sequence shown here is derived from an EMBL/GenBank/DDBJ whole genome shotgun (WGS) entry which is preliminary data.</text>
</comment>
<dbReference type="GO" id="GO:0016747">
    <property type="term" value="F:acyltransferase activity, transferring groups other than amino-acyl groups"/>
    <property type="evidence" value="ECO:0007669"/>
    <property type="project" value="InterPro"/>
</dbReference>
<dbReference type="EMBL" id="LFXA01000014">
    <property type="protein sequence ID" value="KNB50517.1"/>
    <property type="molecule type" value="Genomic_DNA"/>
</dbReference>
<dbReference type="CDD" id="cd04301">
    <property type="entry name" value="NAT_SF"/>
    <property type="match status" value="1"/>
</dbReference>
<dbReference type="SUPFAM" id="SSF55729">
    <property type="entry name" value="Acyl-CoA N-acyltransferases (Nat)"/>
    <property type="match status" value="1"/>
</dbReference>
<dbReference type="InterPro" id="IPR000835">
    <property type="entry name" value="HTH_MarR-typ"/>
</dbReference>
<dbReference type="PROSITE" id="PS50995">
    <property type="entry name" value="HTH_MARR_2"/>
    <property type="match status" value="1"/>
</dbReference>
<dbReference type="Proteomes" id="UP000037288">
    <property type="component" value="Unassembled WGS sequence"/>
</dbReference>
<dbReference type="OrthoDB" id="70840at2"/>
<gene>
    <name evidence="5" type="ORF">AC230_21410</name>
</gene>
<dbReference type="SMART" id="SM00347">
    <property type="entry name" value="HTH_MARR"/>
    <property type="match status" value="1"/>
</dbReference>
<protein>
    <submittedName>
        <fullName evidence="5">MarR family transcriptional regulator</fullName>
    </submittedName>
</protein>
<keyword evidence="1" id="KW-0808">Transferase</keyword>
<dbReference type="InterPro" id="IPR036390">
    <property type="entry name" value="WH_DNA-bd_sf"/>
</dbReference>
<organism evidence="5 6">
    <name type="scientific">Streptomyces caatingaensis</name>
    <dbReference type="NCBI Taxonomy" id="1678637"/>
    <lineage>
        <taxon>Bacteria</taxon>
        <taxon>Bacillati</taxon>
        <taxon>Actinomycetota</taxon>
        <taxon>Actinomycetes</taxon>
        <taxon>Kitasatosporales</taxon>
        <taxon>Streptomycetaceae</taxon>
        <taxon>Streptomyces</taxon>
    </lineage>
</organism>
<dbReference type="RefSeq" id="WP_049717917.1">
    <property type="nucleotide sequence ID" value="NZ_LFXA01000014.1"/>
</dbReference>
<evidence type="ECO:0000259" key="4">
    <source>
        <dbReference type="PROSITE" id="PS51186"/>
    </source>
</evidence>
<accession>A0A0K9XCY6</accession>
<dbReference type="Pfam" id="PF00583">
    <property type="entry name" value="Acetyltransf_1"/>
    <property type="match status" value="1"/>
</dbReference>
<name>A0A0K9XCY6_9ACTN</name>
<reference evidence="6" key="1">
    <citation type="submission" date="2015-07" db="EMBL/GenBank/DDBJ databases">
        <title>Draft genome sequence of Streptomyces sp. CMAA 1322, a bacterium isolated from Caatinga biome, from dry forest semiarid of Brazil.</title>
        <authorList>
            <person name="Santos S.N."/>
            <person name="Gacesa R."/>
            <person name="Taketani R.G."/>
            <person name="Long P.F."/>
            <person name="Melo I.S."/>
        </authorList>
    </citation>
    <scope>NUCLEOTIDE SEQUENCE [LARGE SCALE GENOMIC DNA]</scope>
    <source>
        <strain evidence="6">CMAA 1322</strain>
    </source>
</reference>
<proteinExistence type="predicted"/>
<keyword evidence="6" id="KW-1185">Reference proteome</keyword>